<organism evidence="1">
    <name type="scientific">marine sediment metagenome</name>
    <dbReference type="NCBI Taxonomy" id="412755"/>
    <lineage>
        <taxon>unclassified sequences</taxon>
        <taxon>metagenomes</taxon>
        <taxon>ecological metagenomes</taxon>
    </lineage>
</organism>
<sequence length="55" mass="6383">MMTKQEIDEVERKMCVHYGRNDEDATDFAFSALVRLLAEVRRLRVDLAKNTVRAA</sequence>
<evidence type="ECO:0000313" key="1">
    <source>
        <dbReference type="EMBL" id="KKN46444.1"/>
    </source>
</evidence>
<dbReference type="EMBL" id="LAZR01001330">
    <property type="protein sequence ID" value="KKN46444.1"/>
    <property type="molecule type" value="Genomic_DNA"/>
</dbReference>
<proteinExistence type="predicted"/>
<reference evidence="1" key="1">
    <citation type="journal article" date="2015" name="Nature">
        <title>Complex archaea that bridge the gap between prokaryotes and eukaryotes.</title>
        <authorList>
            <person name="Spang A."/>
            <person name="Saw J.H."/>
            <person name="Jorgensen S.L."/>
            <person name="Zaremba-Niedzwiedzka K."/>
            <person name="Martijn J."/>
            <person name="Lind A.E."/>
            <person name="van Eijk R."/>
            <person name="Schleper C."/>
            <person name="Guy L."/>
            <person name="Ettema T.J."/>
        </authorList>
    </citation>
    <scope>NUCLEOTIDE SEQUENCE</scope>
</reference>
<name>A0A0F9QVJ1_9ZZZZ</name>
<gene>
    <name evidence="1" type="ORF">LCGC14_0672840</name>
</gene>
<accession>A0A0F9QVJ1</accession>
<comment type="caution">
    <text evidence="1">The sequence shown here is derived from an EMBL/GenBank/DDBJ whole genome shotgun (WGS) entry which is preliminary data.</text>
</comment>
<dbReference type="AlphaFoldDB" id="A0A0F9QVJ1"/>
<protein>
    <submittedName>
        <fullName evidence="1">Uncharacterized protein</fullName>
    </submittedName>
</protein>